<dbReference type="SUPFAM" id="SSF50978">
    <property type="entry name" value="WD40 repeat-like"/>
    <property type="match status" value="1"/>
</dbReference>
<dbReference type="PANTHER" id="PTHR15598">
    <property type="entry name" value="ENHANCER OF MRNA-DECAPPING PROTEIN 4"/>
    <property type="match status" value="1"/>
</dbReference>
<feature type="domain" description="Enhancer of mRNA-decapping protein 4 WD40 repeat region" evidence="8">
    <location>
        <begin position="71"/>
        <end position="396"/>
    </location>
</feature>
<feature type="coiled-coil region" evidence="7">
    <location>
        <begin position="861"/>
        <end position="888"/>
    </location>
</feature>
<dbReference type="InterPro" id="IPR032401">
    <property type="entry name" value="EDC4_WD40"/>
</dbReference>
<dbReference type="AlphaFoldDB" id="A0AAN9XYG5"/>
<evidence type="ECO:0008006" key="12">
    <source>
        <dbReference type="Google" id="ProtNLM"/>
    </source>
</evidence>
<comment type="caution">
    <text evidence="10">The sequence shown here is derived from an EMBL/GenBank/DDBJ whole genome shotgun (WGS) entry which is preliminary data.</text>
</comment>
<evidence type="ECO:0000259" key="8">
    <source>
        <dbReference type="Pfam" id="PF16529"/>
    </source>
</evidence>
<dbReference type="InterPro" id="IPR036322">
    <property type="entry name" value="WD40_repeat_dom_sf"/>
</dbReference>
<dbReference type="Proteomes" id="UP001367676">
    <property type="component" value="Unassembled WGS sequence"/>
</dbReference>
<dbReference type="Gene3D" id="6.10.140.270">
    <property type="match status" value="1"/>
</dbReference>
<keyword evidence="4" id="KW-0853">WD repeat</keyword>
<keyword evidence="11" id="KW-1185">Reference proteome</keyword>
<accession>A0AAN9XYG5</accession>
<dbReference type="InterPro" id="IPR015943">
    <property type="entry name" value="WD40/YVTN_repeat-like_dom_sf"/>
</dbReference>
<dbReference type="Pfam" id="PF16529">
    <property type="entry name" value="Ge1_WD40"/>
    <property type="match status" value="1"/>
</dbReference>
<reference evidence="10 11" key="1">
    <citation type="submission" date="2024-03" db="EMBL/GenBank/DDBJ databases">
        <title>Adaptation during the transition from Ophiocordyceps entomopathogen to insect associate is accompanied by gene loss and intensified selection.</title>
        <authorList>
            <person name="Ward C.M."/>
            <person name="Onetto C.A."/>
            <person name="Borneman A.R."/>
        </authorList>
    </citation>
    <scope>NUCLEOTIDE SEQUENCE [LARGE SCALE GENOMIC DNA]</scope>
    <source>
        <strain evidence="10">AWRI1</strain>
        <tissue evidence="10">Single Adult Female</tissue>
    </source>
</reference>
<evidence type="ECO:0000256" key="3">
    <source>
        <dbReference type="ARBA" id="ARBA00022490"/>
    </source>
</evidence>
<dbReference type="EMBL" id="JBBCAQ010000036">
    <property type="protein sequence ID" value="KAK7575476.1"/>
    <property type="molecule type" value="Genomic_DNA"/>
</dbReference>
<evidence type="ECO:0000256" key="1">
    <source>
        <dbReference type="ARBA" id="ARBA00004201"/>
    </source>
</evidence>
<dbReference type="Gene3D" id="2.130.10.10">
    <property type="entry name" value="YVTN repeat-like/Quinoprotein amine dehydrogenase"/>
    <property type="match status" value="1"/>
</dbReference>
<name>A0AAN9XYG5_9HEMI</name>
<gene>
    <name evidence="10" type="ORF">V9T40_011762</name>
</gene>
<dbReference type="Gene3D" id="1.10.220.100">
    <property type="entry name" value="conserved c-terminal region of ge- 1"/>
    <property type="match status" value="1"/>
</dbReference>
<evidence type="ECO:0000313" key="10">
    <source>
        <dbReference type="EMBL" id="KAK7575476.1"/>
    </source>
</evidence>
<sequence length="1116" mass="125301">MFEIEEGGQAATDTKIWNPKQLGGSHKEYQLIGYSNNYGNLVVNDTNANTSVLVCGENVTIIPSSGKHTVGSSKVKLKNLVDYSWEHKFYPGQILAIHISGKYVAYGIQGKESGIVRVLNLTTSERALIRGIDGMTQDVAFAFIMSPILLACIDSAGDVYVYTVEENQLKTMSCSLILHIRQDSSCPPDGVNRIVWCPYVPDDEESEDDDPSKLIVTRGNKVHLWNVNIVRAQHGVTPVTPNMVNDGFLEIEIDNYTIVDLAFSPDGSTVALACSDGGIRFFQVEVQEGQSPVCIHDWRPHDGKPVSCLYFLDNHLDSDCHFWKFAVTGVEGNSEIKIWTCETWSCLQTLRYAPDDDSSSSALKLKVAVDITANFILISDMHRKLLHVLQLRKNKEETEVRIDVISEFLLSYPILSFGIVTAKRDYFSDETIAAFENESKELVISEDNNSIMKTLIKLYLVQPRALHECLIVYDSDDITMKYNDLKRSMSDHAIETVDNGVVMNGVCPNSDNRFSSPALDLKLITPIDLSNAPSAVKIKPIEKYLPASVIEDRAIIQSKQMASPAEEFRSDSRISRRSCEHENMTCRMVNMNINKGSQETEDDVCVVDRTYEGGNAIISTGSSPSREVQHILFSTEVADEQDSNILSKNQESNADENTQVKSIVAYATLEPQWTSIHAKIELLETRVNQLTETINNQHHDIQQSVSLMNQYFVARKDDEKKRRNTDDRLDDSQLATKISQNISSAISGEVEYAIKEEINGNVLPSLKNTMESFGHQLQLRMTQHMNVADQQLKEYIMKTVQKKAVTDALCSSLGLVLPPVISSSFAEVFCNSILPKFEKSCHEMFEQVNNLFVDGTREFINVLQKETLSNEEKQNASLQNKTDETVNKINEVAEAACFNAFKSIETKFIGLLKNSLDEQKLHLESCLMNVVNKTPQSHLMTVAHKQQQLEHIEYLISQGKINLAIDQVLSASDLKLLVCLCEKLDPDKVFSEPCTVEQHILLSFIQQLSVDLNIQTDLKHRFIESAIMCLDRKHPICEKNIPKILPAVRSRILQYINVNPNNKNTRNMKILLMAVDSLLTDKNEAAECDSDNLGVLVMGVGREYSGVIEKNLSKNW</sequence>
<dbReference type="PANTHER" id="PTHR15598:SF5">
    <property type="entry name" value="ENHANCER OF MRNA-DECAPPING PROTEIN 4"/>
    <property type="match status" value="1"/>
</dbReference>
<dbReference type="Pfam" id="PF21289">
    <property type="entry name" value="EDC4_C"/>
    <property type="match status" value="1"/>
</dbReference>
<evidence type="ECO:0000256" key="7">
    <source>
        <dbReference type="SAM" id="Coils"/>
    </source>
</evidence>
<dbReference type="GO" id="GO:0031087">
    <property type="term" value="P:deadenylation-independent decapping of nuclear-transcribed mRNA"/>
    <property type="evidence" value="ECO:0007669"/>
    <property type="project" value="InterPro"/>
</dbReference>
<dbReference type="GO" id="GO:0000932">
    <property type="term" value="C:P-body"/>
    <property type="evidence" value="ECO:0007669"/>
    <property type="project" value="UniProtKB-SubCell"/>
</dbReference>
<dbReference type="InterPro" id="IPR045152">
    <property type="entry name" value="EDC4-like"/>
</dbReference>
<organism evidence="10 11">
    <name type="scientific">Parthenolecanium corni</name>
    <dbReference type="NCBI Taxonomy" id="536013"/>
    <lineage>
        <taxon>Eukaryota</taxon>
        <taxon>Metazoa</taxon>
        <taxon>Ecdysozoa</taxon>
        <taxon>Arthropoda</taxon>
        <taxon>Hexapoda</taxon>
        <taxon>Insecta</taxon>
        <taxon>Pterygota</taxon>
        <taxon>Neoptera</taxon>
        <taxon>Paraneoptera</taxon>
        <taxon>Hemiptera</taxon>
        <taxon>Sternorrhyncha</taxon>
        <taxon>Coccoidea</taxon>
        <taxon>Coccidae</taxon>
        <taxon>Parthenolecanium</taxon>
    </lineage>
</organism>
<evidence type="ECO:0000259" key="9">
    <source>
        <dbReference type="Pfam" id="PF21289"/>
    </source>
</evidence>
<feature type="domain" description="Enhancer of mRNA-decapping protein 4 C-terminal" evidence="9">
    <location>
        <begin position="952"/>
        <end position="1071"/>
    </location>
</feature>
<evidence type="ECO:0000256" key="4">
    <source>
        <dbReference type="ARBA" id="ARBA00022574"/>
    </source>
</evidence>
<keyword evidence="6 7" id="KW-0175">Coiled coil</keyword>
<comment type="subcellular location">
    <subcellularLocation>
        <location evidence="1">Cytoplasm</location>
        <location evidence="1">P-body</location>
    </subcellularLocation>
</comment>
<keyword evidence="3" id="KW-0963">Cytoplasm</keyword>
<comment type="similarity">
    <text evidence="2">Belongs to the WD repeat EDC4 family.</text>
</comment>
<dbReference type="InterPro" id="IPR044938">
    <property type="entry name" value="EDC4_C_sf"/>
</dbReference>
<evidence type="ECO:0000256" key="5">
    <source>
        <dbReference type="ARBA" id="ARBA00022737"/>
    </source>
</evidence>
<dbReference type="InterPro" id="IPR049404">
    <property type="entry name" value="EDC4_C"/>
</dbReference>
<protein>
    <recommendedName>
        <fullName evidence="12">Enhancer of mRNA-decapping protein 4 WD40 repeat region domain-containing protein</fullName>
    </recommendedName>
</protein>
<evidence type="ECO:0000256" key="2">
    <source>
        <dbReference type="ARBA" id="ARBA00009639"/>
    </source>
</evidence>
<proteinExistence type="inferred from homology"/>
<keyword evidence="5" id="KW-0677">Repeat</keyword>
<evidence type="ECO:0000256" key="6">
    <source>
        <dbReference type="ARBA" id="ARBA00023054"/>
    </source>
</evidence>
<evidence type="ECO:0000313" key="11">
    <source>
        <dbReference type="Proteomes" id="UP001367676"/>
    </source>
</evidence>